<protein>
    <submittedName>
        <fullName evidence="1">Uncharacterized protein</fullName>
    </submittedName>
</protein>
<dbReference type="Proteomes" id="UP000239757">
    <property type="component" value="Unassembled WGS sequence"/>
</dbReference>
<reference evidence="1 2" key="1">
    <citation type="submission" date="2015-01" db="EMBL/GenBank/DDBJ databases">
        <title>Genome of allotetraploid Gossypium barbadense reveals genomic plasticity and fiber elongation in cotton evolution.</title>
        <authorList>
            <person name="Chen X."/>
            <person name="Liu X."/>
            <person name="Zhao B."/>
            <person name="Zheng H."/>
            <person name="Hu Y."/>
            <person name="Lu G."/>
            <person name="Yang C."/>
            <person name="Chen J."/>
            <person name="Shan C."/>
            <person name="Zhang L."/>
            <person name="Zhou Y."/>
            <person name="Wang L."/>
            <person name="Guo W."/>
            <person name="Bai Y."/>
            <person name="Ruan J."/>
            <person name="Shangguan X."/>
            <person name="Mao Y."/>
            <person name="Jiang J."/>
            <person name="Zhu Y."/>
            <person name="Lei J."/>
            <person name="Kang H."/>
            <person name="Chen S."/>
            <person name="He X."/>
            <person name="Wang R."/>
            <person name="Wang Y."/>
            <person name="Chen J."/>
            <person name="Wang L."/>
            <person name="Yu S."/>
            <person name="Wang B."/>
            <person name="Wei J."/>
            <person name="Song S."/>
            <person name="Lu X."/>
            <person name="Gao Z."/>
            <person name="Gu W."/>
            <person name="Deng X."/>
            <person name="Ma D."/>
            <person name="Wang S."/>
            <person name="Liang W."/>
            <person name="Fang L."/>
            <person name="Cai C."/>
            <person name="Zhu X."/>
            <person name="Zhou B."/>
            <person name="Zhang Y."/>
            <person name="Chen Z."/>
            <person name="Xu S."/>
            <person name="Zhu R."/>
            <person name="Wang S."/>
            <person name="Zhang T."/>
            <person name="Zhao G."/>
        </authorList>
    </citation>
    <scope>NUCLEOTIDE SEQUENCE [LARGE SCALE GENOMIC DNA]</scope>
    <source>
        <strain evidence="2">cv. Xinhai21</strain>
        <tissue evidence="1">Leaf</tissue>
    </source>
</reference>
<dbReference type="EMBL" id="KZ664718">
    <property type="protein sequence ID" value="PPS03628.1"/>
    <property type="molecule type" value="Genomic_DNA"/>
</dbReference>
<sequence length="114" mass="13330">MVLTMVMGVVAVLTRREVFDDLWHRHSSFDSYFFGLTNYNVHVHLSLNWSLAADSLEISWEAIFANGWYGGMLGWKNQHELFPPLLLLKTMYHFIEMGELGWCVLDDEVFEMLV</sequence>
<dbReference type="AlphaFoldDB" id="A0A2P5XJV7"/>
<evidence type="ECO:0000313" key="1">
    <source>
        <dbReference type="EMBL" id="PPS03628.1"/>
    </source>
</evidence>
<organism evidence="1 2">
    <name type="scientific">Gossypium barbadense</name>
    <name type="common">Sea Island cotton</name>
    <name type="synonym">Hibiscus barbadensis</name>
    <dbReference type="NCBI Taxonomy" id="3634"/>
    <lineage>
        <taxon>Eukaryota</taxon>
        <taxon>Viridiplantae</taxon>
        <taxon>Streptophyta</taxon>
        <taxon>Embryophyta</taxon>
        <taxon>Tracheophyta</taxon>
        <taxon>Spermatophyta</taxon>
        <taxon>Magnoliopsida</taxon>
        <taxon>eudicotyledons</taxon>
        <taxon>Gunneridae</taxon>
        <taxon>Pentapetalae</taxon>
        <taxon>rosids</taxon>
        <taxon>malvids</taxon>
        <taxon>Malvales</taxon>
        <taxon>Malvaceae</taxon>
        <taxon>Malvoideae</taxon>
        <taxon>Gossypium</taxon>
    </lineage>
</organism>
<name>A0A2P5XJV7_GOSBA</name>
<gene>
    <name evidence="1" type="ORF">GOBAR_AA17033</name>
</gene>
<accession>A0A2P5XJV7</accession>
<evidence type="ECO:0000313" key="2">
    <source>
        <dbReference type="Proteomes" id="UP000239757"/>
    </source>
</evidence>
<proteinExistence type="predicted"/>